<accession>A0A6A3BH67</accession>
<dbReference type="PANTHER" id="PTHR38042:SF1">
    <property type="entry name" value="UROPORPHYRINOGEN-III SYNTHASE, CHLOROPLASTIC"/>
    <property type="match status" value="1"/>
</dbReference>
<comment type="catalytic activity">
    <reaction evidence="1">
        <text>hydroxymethylbilane = uroporphyrinogen III + H2O</text>
        <dbReference type="Rhea" id="RHEA:18965"/>
        <dbReference type="ChEBI" id="CHEBI:15377"/>
        <dbReference type="ChEBI" id="CHEBI:57308"/>
        <dbReference type="ChEBI" id="CHEBI:57845"/>
        <dbReference type="EC" id="4.2.1.75"/>
    </reaction>
</comment>
<evidence type="ECO:0000313" key="3">
    <source>
        <dbReference type="EMBL" id="KAE8715505.1"/>
    </source>
</evidence>
<dbReference type="GO" id="GO:0006782">
    <property type="term" value="P:protoporphyrinogen IX biosynthetic process"/>
    <property type="evidence" value="ECO:0007669"/>
    <property type="project" value="UniProtKB-UniRule"/>
</dbReference>
<feature type="chain" id="PRO_5025556635" description="Uroporphyrinogen-III synthase" evidence="2">
    <location>
        <begin position="18"/>
        <end position="166"/>
    </location>
</feature>
<dbReference type="GO" id="GO:0006780">
    <property type="term" value="P:uroporphyrinogen III biosynthetic process"/>
    <property type="evidence" value="ECO:0007669"/>
    <property type="project" value="UniProtKB-UniRule"/>
</dbReference>
<keyword evidence="1" id="KW-0456">Lyase</keyword>
<comment type="caution">
    <text evidence="3">The sequence shown here is derived from an EMBL/GenBank/DDBJ whole genome shotgun (WGS) entry which is preliminary data.</text>
</comment>
<keyword evidence="1" id="KW-0627">Porphyrin biosynthesis</keyword>
<comment type="similarity">
    <text evidence="1">Belongs to the uroporphyrinogen-III synthase family.</text>
</comment>
<keyword evidence="2" id="KW-0732">Signal</keyword>
<comment type="function">
    <text evidence="1">Catalyzes cyclization of the linear tetrapyrrole, hydroxymethylbilane, to the macrocyclic uroporphyrinogen III.</text>
</comment>
<dbReference type="Proteomes" id="UP000436088">
    <property type="component" value="Unassembled WGS sequence"/>
</dbReference>
<evidence type="ECO:0000256" key="2">
    <source>
        <dbReference type="SAM" id="SignalP"/>
    </source>
</evidence>
<gene>
    <name evidence="3" type="ORF">F3Y22_tig00110163pilonHSYRG00062</name>
</gene>
<keyword evidence="4" id="KW-1185">Reference proteome</keyword>
<name>A0A6A3BH67_HIBSY</name>
<organism evidence="3 4">
    <name type="scientific">Hibiscus syriacus</name>
    <name type="common">Rose of Sharon</name>
    <dbReference type="NCBI Taxonomy" id="106335"/>
    <lineage>
        <taxon>Eukaryota</taxon>
        <taxon>Viridiplantae</taxon>
        <taxon>Streptophyta</taxon>
        <taxon>Embryophyta</taxon>
        <taxon>Tracheophyta</taxon>
        <taxon>Spermatophyta</taxon>
        <taxon>Magnoliopsida</taxon>
        <taxon>eudicotyledons</taxon>
        <taxon>Gunneridae</taxon>
        <taxon>Pentapetalae</taxon>
        <taxon>rosids</taxon>
        <taxon>malvids</taxon>
        <taxon>Malvales</taxon>
        <taxon>Malvaceae</taxon>
        <taxon>Malvoideae</taxon>
        <taxon>Hibiscus</taxon>
    </lineage>
</organism>
<evidence type="ECO:0000256" key="1">
    <source>
        <dbReference type="RuleBase" id="RU366031"/>
    </source>
</evidence>
<sequence>MSIQVFCLFTRISLLKSLPVDGGPPSTGAFSFLFWQKDKWRIAQFLESYGFLDYLESGLGSDENSDNLLDKLQDALGRGQNPFLKLSWRRPYLHRLLLLHLLQFEDVLLLSLSSASSLSVLTWVNLISEPDSWSNAVVCIGEITASAAKRLGLRNVYFPMQPGLDG</sequence>
<proteinExistence type="inferred from homology"/>
<reference evidence="3" key="1">
    <citation type="submission" date="2019-09" db="EMBL/GenBank/DDBJ databases">
        <title>Draft genome information of white flower Hibiscus syriacus.</title>
        <authorList>
            <person name="Kim Y.-M."/>
        </authorList>
    </citation>
    <scope>NUCLEOTIDE SEQUENCE [LARGE SCALE GENOMIC DNA]</scope>
    <source>
        <strain evidence="3">YM2019G1</strain>
    </source>
</reference>
<dbReference type="EMBL" id="VEPZ02000859">
    <property type="protein sequence ID" value="KAE8715505.1"/>
    <property type="molecule type" value="Genomic_DNA"/>
</dbReference>
<feature type="signal peptide" evidence="2">
    <location>
        <begin position="1"/>
        <end position="17"/>
    </location>
</feature>
<dbReference type="InterPro" id="IPR036108">
    <property type="entry name" value="4pyrrol_syn_uPrphyn_synt_sf"/>
</dbReference>
<evidence type="ECO:0000313" key="4">
    <source>
        <dbReference type="Proteomes" id="UP000436088"/>
    </source>
</evidence>
<dbReference type="UniPathway" id="UPA00251">
    <property type="reaction ID" value="UER00320"/>
</dbReference>
<dbReference type="InterPro" id="IPR039793">
    <property type="entry name" value="UROS/Hem4"/>
</dbReference>
<dbReference type="GO" id="GO:0009507">
    <property type="term" value="C:chloroplast"/>
    <property type="evidence" value="ECO:0007669"/>
    <property type="project" value="TreeGrafter"/>
</dbReference>
<dbReference type="EC" id="4.2.1.75" evidence="1"/>
<comment type="pathway">
    <text evidence="1">Porphyrin-containing compound metabolism; protoporphyrin-IX biosynthesis; coproporphyrinogen-III from 5-aminolevulinate: step 3/4.</text>
</comment>
<dbReference type="PANTHER" id="PTHR38042">
    <property type="entry name" value="UROPORPHYRINOGEN-III SYNTHASE, CHLOROPLASTIC"/>
    <property type="match status" value="1"/>
</dbReference>
<protein>
    <recommendedName>
        <fullName evidence="1">Uroporphyrinogen-III synthase</fullName>
        <ecNumber evidence="1">4.2.1.75</ecNumber>
    </recommendedName>
</protein>
<dbReference type="SUPFAM" id="SSF69618">
    <property type="entry name" value="HemD-like"/>
    <property type="match status" value="1"/>
</dbReference>
<dbReference type="AlphaFoldDB" id="A0A6A3BH67"/>
<dbReference type="GO" id="GO:0004852">
    <property type="term" value="F:uroporphyrinogen-III synthase activity"/>
    <property type="evidence" value="ECO:0007669"/>
    <property type="project" value="UniProtKB-UniRule"/>
</dbReference>